<feature type="repeat" description="ANK" evidence="1">
    <location>
        <begin position="229"/>
        <end position="251"/>
    </location>
</feature>
<keyword evidence="4" id="KW-1185">Reference proteome</keyword>
<dbReference type="PANTHER" id="PTHR24133:SF40">
    <property type="entry name" value="ANKYRIN REPEAT DOMAIN 44"/>
    <property type="match status" value="1"/>
</dbReference>
<dbReference type="InterPro" id="IPR052391">
    <property type="entry name" value="E3_Ligase-Neurotoxin"/>
</dbReference>
<organism evidence="3 4">
    <name type="scientific">Fusarium solani</name>
    <name type="common">Filamentous fungus</name>
    <dbReference type="NCBI Taxonomy" id="169388"/>
    <lineage>
        <taxon>Eukaryota</taxon>
        <taxon>Fungi</taxon>
        <taxon>Dikarya</taxon>
        <taxon>Ascomycota</taxon>
        <taxon>Pezizomycotina</taxon>
        <taxon>Sordariomycetes</taxon>
        <taxon>Hypocreomycetidae</taxon>
        <taxon>Hypocreales</taxon>
        <taxon>Nectriaceae</taxon>
        <taxon>Fusarium</taxon>
        <taxon>Fusarium solani species complex</taxon>
    </lineage>
</organism>
<feature type="region of interest" description="Disordered" evidence="2">
    <location>
        <begin position="300"/>
        <end position="319"/>
    </location>
</feature>
<proteinExistence type="predicted"/>
<dbReference type="Pfam" id="PF13606">
    <property type="entry name" value="Ank_3"/>
    <property type="match status" value="1"/>
</dbReference>
<dbReference type="InterPro" id="IPR002110">
    <property type="entry name" value="Ankyrin_rpt"/>
</dbReference>
<protein>
    <submittedName>
        <fullName evidence="3">Pfs domain protein</fullName>
    </submittedName>
</protein>
<keyword evidence="1" id="KW-0040">ANK repeat</keyword>
<sequence length="319" mass="34112">MTGLLAGNDDILEVLLADSRLDVDARDYEGRTPMSHAADNGHVLLLDTEAVRPDESHDDGTALSLAAKNGLRDIVNMLVTDERVEANHKDAKGRTPLSLAAVGAHEDVVEALLMNEAVDPDCRDDEGRTPLSRATGKGYARSYNGVVRRLLADARIDPNSRDKEGNTPLYYAAENGHVSLVEAILEHPRTDLGFGDKSAGLAVAASKGHTDVVKTFLKKGRFDVNAVHLGSTPLSLAAEGGHMGMVDLLLSQPGIEAHKRDVEGRTPLAMAAWRGHTAIVERLLAPTSSLPLMASTQTQGIPPGEALSHGLLLRRNSER</sequence>
<dbReference type="Proteomes" id="UP000736672">
    <property type="component" value="Unassembled WGS sequence"/>
</dbReference>
<evidence type="ECO:0000256" key="1">
    <source>
        <dbReference type="PROSITE-ProRule" id="PRU00023"/>
    </source>
</evidence>
<dbReference type="Gene3D" id="1.25.40.20">
    <property type="entry name" value="Ankyrin repeat-containing domain"/>
    <property type="match status" value="3"/>
</dbReference>
<dbReference type="PROSITE" id="PS50297">
    <property type="entry name" value="ANK_REP_REGION"/>
    <property type="match status" value="4"/>
</dbReference>
<feature type="repeat" description="ANK" evidence="1">
    <location>
        <begin position="164"/>
        <end position="187"/>
    </location>
</feature>
<feature type="repeat" description="ANK" evidence="1">
    <location>
        <begin position="263"/>
        <end position="284"/>
    </location>
</feature>
<comment type="caution">
    <text evidence="3">The sequence shown here is derived from an EMBL/GenBank/DDBJ whole genome shotgun (WGS) entry which is preliminary data.</text>
</comment>
<name>A0A9P9HMC8_FUSSL</name>
<dbReference type="InterPro" id="IPR036770">
    <property type="entry name" value="Ankyrin_rpt-contain_sf"/>
</dbReference>
<dbReference type="AlphaFoldDB" id="A0A9P9HMC8"/>
<accession>A0A9P9HMC8</accession>
<dbReference type="Pfam" id="PF12796">
    <property type="entry name" value="Ank_2"/>
    <property type="match status" value="2"/>
</dbReference>
<evidence type="ECO:0000313" key="3">
    <source>
        <dbReference type="EMBL" id="KAH7259881.1"/>
    </source>
</evidence>
<dbReference type="EMBL" id="JAGTJS010000008">
    <property type="protein sequence ID" value="KAH7259881.1"/>
    <property type="molecule type" value="Genomic_DNA"/>
</dbReference>
<dbReference type="OrthoDB" id="426293at2759"/>
<dbReference type="PANTHER" id="PTHR24133">
    <property type="entry name" value="ANKYRIN DOMAIN-CONTAINING"/>
    <property type="match status" value="1"/>
</dbReference>
<feature type="repeat" description="ANK" evidence="1">
    <location>
        <begin position="92"/>
        <end position="125"/>
    </location>
</feature>
<dbReference type="PROSITE" id="PS50088">
    <property type="entry name" value="ANK_REPEAT"/>
    <property type="match status" value="4"/>
</dbReference>
<dbReference type="SMART" id="SM00248">
    <property type="entry name" value="ANK"/>
    <property type="match status" value="7"/>
</dbReference>
<gene>
    <name evidence="3" type="ORF">B0J15DRAFT_581906</name>
</gene>
<evidence type="ECO:0000256" key="2">
    <source>
        <dbReference type="SAM" id="MobiDB-lite"/>
    </source>
</evidence>
<dbReference type="SUPFAM" id="SSF48403">
    <property type="entry name" value="Ankyrin repeat"/>
    <property type="match status" value="1"/>
</dbReference>
<evidence type="ECO:0000313" key="4">
    <source>
        <dbReference type="Proteomes" id="UP000736672"/>
    </source>
</evidence>
<reference evidence="3" key="1">
    <citation type="journal article" date="2021" name="Nat. Commun.">
        <title>Genetic determinants of endophytism in the Arabidopsis root mycobiome.</title>
        <authorList>
            <person name="Mesny F."/>
            <person name="Miyauchi S."/>
            <person name="Thiergart T."/>
            <person name="Pickel B."/>
            <person name="Atanasova L."/>
            <person name="Karlsson M."/>
            <person name="Huettel B."/>
            <person name="Barry K.W."/>
            <person name="Haridas S."/>
            <person name="Chen C."/>
            <person name="Bauer D."/>
            <person name="Andreopoulos W."/>
            <person name="Pangilinan J."/>
            <person name="LaButti K."/>
            <person name="Riley R."/>
            <person name="Lipzen A."/>
            <person name="Clum A."/>
            <person name="Drula E."/>
            <person name="Henrissat B."/>
            <person name="Kohler A."/>
            <person name="Grigoriev I.V."/>
            <person name="Martin F.M."/>
            <person name="Hacquard S."/>
        </authorList>
    </citation>
    <scope>NUCLEOTIDE SEQUENCE</scope>
    <source>
        <strain evidence="3">FSSC 5 MPI-SDFR-AT-0091</strain>
    </source>
</reference>